<dbReference type="GO" id="GO:0004177">
    <property type="term" value="F:aminopeptidase activity"/>
    <property type="evidence" value="ECO:0007669"/>
    <property type="project" value="UniProtKB-KW"/>
</dbReference>
<evidence type="ECO:0000256" key="1">
    <source>
        <dbReference type="ARBA" id="ARBA00001941"/>
    </source>
</evidence>
<accession>A0A1I0CRA5</accession>
<reference evidence="11" key="1">
    <citation type="submission" date="2016-10" db="EMBL/GenBank/DDBJ databases">
        <authorList>
            <person name="Varghese N."/>
            <person name="Submissions S."/>
        </authorList>
    </citation>
    <scope>NUCLEOTIDE SEQUENCE [LARGE SCALE GENOMIC DNA]</scope>
    <source>
        <strain evidence="11">CGMCC 1.3566</strain>
    </source>
</reference>
<evidence type="ECO:0000313" key="11">
    <source>
        <dbReference type="Proteomes" id="UP000199095"/>
    </source>
</evidence>
<evidence type="ECO:0000256" key="3">
    <source>
        <dbReference type="ARBA" id="ARBA00001947"/>
    </source>
</evidence>
<dbReference type="EMBL" id="FOHJ01000003">
    <property type="protein sequence ID" value="SET21781.1"/>
    <property type="molecule type" value="Genomic_DNA"/>
</dbReference>
<keyword evidence="8" id="KW-0378">Hydrolase</keyword>
<dbReference type="PRINTS" id="PR00919">
    <property type="entry name" value="THERMOPTASE"/>
</dbReference>
<dbReference type="SUPFAM" id="SSF144052">
    <property type="entry name" value="Thermophilic metalloprotease-like"/>
    <property type="match status" value="1"/>
</dbReference>
<keyword evidence="7" id="KW-0479">Metal-binding</keyword>
<dbReference type="InterPro" id="IPR035097">
    <property type="entry name" value="M29_N-terminal"/>
</dbReference>
<dbReference type="Pfam" id="PF02073">
    <property type="entry name" value="Peptidase_M29"/>
    <property type="match status" value="1"/>
</dbReference>
<evidence type="ECO:0000256" key="4">
    <source>
        <dbReference type="ARBA" id="ARBA00008236"/>
    </source>
</evidence>
<name>A0A1I0CRA5_9BACI</name>
<comment type="cofactor">
    <cofactor evidence="1">
        <name>Co(2+)</name>
        <dbReference type="ChEBI" id="CHEBI:48828"/>
    </cofactor>
</comment>
<dbReference type="GO" id="GO:0046872">
    <property type="term" value="F:metal ion binding"/>
    <property type="evidence" value="ECO:0007669"/>
    <property type="project" value="UniProtKB-KW"/>
</dbReference>
<evidence type="ECO:0000256" key="8">
    <source>
        <dbReference type="ARBA" id="ARBA00022801"/>
    </source>
</evidence>
<protein>
    <submittedName>
        <fullName evidence="10">Aminopeptidase</fullName>
    </submittedName>
</protein>
<gene>
    <name evidence="10" type="ORF">SAMN05421676_103252</name>
</gene>
<evidence type="ECO:0000256" key="6">
    <source>
        <dbReference type="ARBA" id="ARBA00022670"/>
    </source>
</evidence>
<comment type="cofactor">
    <cofactor evidence="3">
        <name>Zn(2+)</name>
        <dbReference type="ChEBI" id="CHEBI:29105"/>
    </cofactor>
</comment>
<keyword evidence="6" id="KW-0645">Protease</keyword>
<proteinExistence type="inferred from homology"/>
<keyword evidence="11" id="KW-1185">Reference proteome</keyword>
<evidence type="ECO:0000256" key="7">
    <source>
        <dbReference type="ARBA" id="ARBA00022723"/>
    </source>
</evidence>
<comment type="cofactor">
    <cofactor evidence="2">
        <name>Mg(2+)</name>
        <dbReference type="ChEBI" id="CHEBI:18420"/>
    </cofactor>
</comment>
<organism evidence="10 11">
    <name type="scientific">Salinibacillus kushneri</name>
    <dbReference type="NCBI Taxonomy" id="237682"/>
    <lineage>
        <taxon>Bacteria</taxon>
        <taxon>Bacillati</taxon>
        <taxon>Bacillota</taxon>
        <taxon>Bacilli</taxon>
        <taxon>Bacillales</taxon>
        <taxon>Bacillaceae</taxon>
        <taxon>Salinibacillus</taxon>
    </lineage>
</organism>
<dbReference type="Gene3D" id="3.40.1830.10">
    <property type="entry name" value="Thermophilic metalloprotease (M29)"/>
    <property type="match status" value="1"/>
</dbReference>
<keyword evidence="9" id="KW-0482">Metalloprotease</keyword>
<evidence type="ECO:0000313" key="10">
    <source>
        <dbReference type="EMBL" id="SET21781.1"/>
    </source>
</evidence>
<dbReference type="InterPro" id="IPR000787">
    <property type="entry name" value="Peptidase_M29"/>
</dbReference>
<comment type="similarity">
    <text evidence="4">Belongs to the peptidase M29 family.</text>
</comment>
<dbReference type="GO" id="GO:0006508">
    <property type="term" value="P:proteolysis"/>
    <property type="evidence" value="ECO:0007669"/>
    <property type="project" value="UniProtKB-KW"/>
</dbReference>
<dbReference type="PANTHER" id="PTHR34448">
    <property type="entry name" value="AMINOPEPTIDASE"/>
    <property type="match status" value="1"/>
</dbReference>
<evidence type="ECO:0000256" key="9">
    <source>
        <dbReference type="ARBA" id="ARBA00023049"/>
    </source>
</evidence>
<dbReference type="OrthoDB" id="9803993at2"/>
<dbReference type="Proteomes" id="UP000199095">
    <property type="component" value="Unassembled WGS sequence"/>
</dbReference>
<dbReference type="PANTHER" id="PTHR34448:SF3">
    <property type="entry name" value="AMINOPEPTIDASE AMPS"/>
    <property type="match status" value="1"/>
</dbReference>
<dbReference type="InterPro" id="IPR052170">
    <property type="entry name" value="M29_Exopeptidase"/>
</dbReference>
<keyword evidence="5 10" id="KW-0031">Aminopeptidase</keyword>
<dbReference type="AlphaFoldDB" id="A0A1I0CRA5"/>
<dbReference type="GO" id="GO:0008237">
    <property type="term" value="F:metallopeptidase activity"/>
    <property type="evidence" value="ECO:0007669"/>
    <property type="project" value="UniProtKB-KW"/>
</dbReference>
<evidence type="ECO:0000256" key="2">
    <source>
        <dbReference type="ARBA" id="ARBA00001946"/>
    </source>
</evidence>
<evidence type="ECO:0000256" key="5">
    <source>
        <dbReference type="ARBA" id="ARBA00022438"/>
    </source>
</evidence>
<sequence>MKPTEELLRKYAKLAIHTGVNIQKEQALIINAPIEGADFVHYVVEEAYSAGAENVQVQWNDEVLTKLSYENEPMRVLEDFPDWRVQKMTSHVKNGGAILQIYAPNPELLKGIDPKKPAAANKAAGQALSVYRDYMMNDRIQWSIVAIPTNGWVKKVYPDESVEKGTEKLWEQIFRITRVNHEDPIEAWNQHNETLRRAREVLNEKQYKKLIYKAPGTDLTIELPKNHIWHGGSAVAETGAVFNPNIPTEEVFTMPYREGVNGTVTSTKPLNYNGHLIENFSLTFKDGKVVDYKAEAGQDVLEQLLDTDEGSKYLGEVALVPHSSPISQSGHVFFNTLFDENASCHIALGEAYPTNLEGGAAMSQEELKQHGVNTSITHEDFMIGSAELDIDAETQDGNIEPIFRSGEWAIDLG</sequence>